<sequence length="414" mass="46227">MKPDDDSDLETAFRRAFDQFFTSFREETLPDVLELVNFLQAYSNNHDGPTQDDHDQLDKSFGQFTSCDRAWNGYCALYREYQNIDNVEIDNSRSSANGSEYTNDHVGGGHLSSLQRQELRLGNRNALLAKMLNVESRVDRGETMVSALSAYAQDEDPGSSGLDRANISRNYRTNYTGDWVLVVIRISANVSVFLLEDHVSKPQLPEYHRPSSRSSAGRNAKLETVGQPGSRSATSPGAVSKPLQPRPFLATGNLNANAICAGQTTEWDDLETDIRPAPGVFVCPAGDYPHGTDLADVRRHMLSLCCNASNYRQMHGVPLSEALDGEREEKLYTANPSDGTGPSDGASHSEFVVPPGSTGPSEFMITWGDPVFQETMNPWLGPRPWERGIERWSEEWFMDEHIFIMEELWKMTMG</sequence>
<evidence type="ECO:0000313" key="2">
    <source>
        <dbReference type="EMBL" id="KAL0565503.1"/>
    </source>
</evidence>
<reference evidence="2 3" key="1">
    <citation type="submission" date="2024-02" db="EMBL/GenBank/DDBJ databases">
        <title>A draft genome for the cacao thread blight pathogen Marasmius crinis-equi.</title>
        <authorList>
            <person name="Cohen S.P."/>
            <person name="Baruah I.K."/>
            <person name="Amoako-Attah I."/>
            <person name="Bukari Y."/>
            <person name="Meinhardt L.W."/>
            <person name="Bailey B.A."/>
        </authorList>
    </citation>
    <scope>NUCLEOTIDE SEQUENCE [LARGE SCALE GENOMIC DNA]</scope>
    <source>
        <strain evidence="2 3">GH-76</strain>
    </source>
</reference>
<name>A0ABR3ERR9_9AGAR</name>
<gene>
    <name evidence="2" type="ORF">V5O48_016522</name>
</gene>
<comment type="caution">
    <text evidence="2">The sequence shown here is derived from an EMBL/GenBank/DDBJ whole genome shotgun (WGS) entry which is preliminary data.</text>
</comment>
<feature type="compositionally biased region" description="Polar residues" evidence="1">
    <location>
        <begin position="227"/>
        <end position="237"/>
    </location>
</feature>
<evidence type="ECO:0000256" key="1">
    <source>
        <dbReference type="SAM" id="MobiDB-lite"/>
    </source>
</evidence>
<proteinExistence type="predicted"/>
<feature type="region of interest" description="Disordered" evidence="1">
    <location>
        <begin position="203"/>
        <end position="246"/>
    </location>
</feature>
<evidence type="ECO:0000313" key="3">
    <source>
        <dbReference type="Proteomes" id="UP001465976"/>
    </source>
</evidence>
<keyword evidence="3" id="KW-1185">Reference proteome</keyword>
<accession>A0ABR3ERR9</accession>
<protein>
    <submittedName>
        <fullName evidence="2">Uncharacterized protein</fullName>
    </submittedName>
</protein>
<feature type="region of interest" description="Disordered" evidence="1">
    <location>
        <begin position="332"/>
        <end position="355"/>
    </location>
</feature>
<dbReference type="EMBL" id="JBAHYK010002234">
    <property type="protein sequence ID" value="KAL0565503.1"/>
    <property type="molecule type" value="Genomic_DNA"/>
</dbReference>
<organism evidence="2 3">
    <name type="scientific">Marasmius crinis-equi</name>
    <dbReference type="NCBI Taxonomy" id="585013"/>
    <lineage>
        <taxon>Eukaryota</taxon>
        <taxon>Fungi</taxon>
        <taxon>Dikarya</taxon>
        <taxon>Basidiomycota</taxon>
        <taxon>Agaricomycotina</taxon>
        <taxon>Agaricomycetes</taxon>
        <taxon>Agaricomycetidae</taxon>
        <taxon>Agaricales</taxon>
        <taxon>Marasmiineae</taxon>
        <taxon>Marasmiaceae</taxon>
        <taxon>Marasmius</taxon>
    </lineage>
</organism>
<dbReference type="Proteomes" id="UP001465976">
    <property type="component" value="Unassembled WGS sequence"/>
</dbReference>